<evidence type="ECO:0000313" key="3">
    <source>
        <dbReference type="EMBL" id="CAD9669300.1"/>
    </source>
</evidence>
<dbReference type="InterPro" id="IPR029058">
    <property type="entry name" value="AB_hydrolase_fold"/>
</dbReference>
<sequence>MAMGKGNSAIERKQGTLLFMVKRTLVLLGIGRRSYSKKTLALMCFGMVLVNNKRMDKGRFYYNHSFHMLQCLVFVIRKSFSVCLYRLFFGHSDHPYWSPLDEIVVRTIGFAAQIGEVTAPRIGLRAFAKIQRMVASVYEDVYVREVLLQSERGHDALWITLDKSLEIGSCPMIMYFHGGGYCVGEAGMWLTALKKWLQDLATEQGIIAGILSVEYPLAPEVKFPENLQFAFKAYDRVLSKAGVCAESIILAGDSAGGAMAFAVAQHAKQHCEGDLAGLVLISPWMNHSCETDSHVEHASTDYLSAHPCIIGEYSVAYCDDIDKAYEDPRISALHSDVAPLPPVMLTYGTREVFIDDVLQFKNNLESHGKFVRVHAGDDCPHVHPVLYPLFRKESTRALSEIAAFSAEMLRANNPSP</sequence>
<dbReference type="GO" id="GO:0016787">
    <property type="term" value="F:hydrolase activity"/>
    <property type="evidence" value="ECO:0007669"/>
    <property type="project" value="UniProtKB-KW"/>
</dbReference>
<name>A0A7S2W6D8_9STRA</name>
<dbReference type="InterPro" id="IPR013094">
    <property type="entry name" value="AB_hydrolase_3"/>
</dbReference>
<protein>
    <recommendedName>
        <fullName evidence="2">Alpha/beta hydrolase fold-3 domain-containing protein</fullName>
    </recommendedName>
</protein>
<dbReference type="SUPFAM" id="SSF53474">
    <property type="entry name" value="alpha/beta-Hydrolases"/>
    <property type="match status" value="1"/>
</dbReference>
<feature type="domain" description="Alpha/beta hydrolase fold-3" evidence="2">
    <location>
        <begin position="173"/>
        <end position="382"/>
    </location>
</feature>
<dbReference type="EMBL" id="HBHK01004621">
    <property type="protein sequence ID" value="CAD9669300.1"/>
    <property type="molecule type" value="Transcribed_RNA"/>
</dbReference>
<evidence type="ECO:0000256" key="1">
    <source>
        <dbReference type="ARBA" id="ARBA00022801"/>
    </source>
</evidence>
<reference evidence="3" key="1">
    <citation type="submission" date="2021-01" db="EMBL/GenBank/DDBJ databases">
        <authorList>
            <person name="Corre E."/>
            <person name="Pelletier E."/>
            <person name="Niang G."/>
            <person name="Scheremetjew M."/>
            <person name="Finn R."/>
            <person name="Kale V."/>
            <person name="Holt S."/>
            <person name="Cochrane G."/>
            <person name="Meng A."/>
            <person name="Brown T."/>
            <person name="Cohen L."/>
        </authorList>
    </citation>
    <scope>NUCLEOTIDE SEQUENCE</scope>
    <source>
        <strain evidence="3">NY070348D</strain>
    </source>
</reference>
<evidence type="ECO:0000259" key="2">
    <source>
        <dbReference type="Pfam" id="PF07859"/>
    </source>
</evidence>
<proteinExistence type="predicted"/>
<dbReference type="Gene3D" id="3.40.50.1820">
    <property type="entry name" value="alpha/beta hydrolase"/>
    <property type="match status" value="1"/>
</dbReference>
<gene>
    <name evidence="3" type="ORF">QSP1433_LOCUS2769</name>
</gene>
<dbReference type="PANTHER" id="PTHR48081:SF31">
    <property type="entry name" value="STERYL ACETYL HYDROLASE MUG81-RELATED"/>
    <property type="match status" value="1"/>
</dbReference>
<dbReference type="Pfam" id="PF07859">
    <property type="entry name" value="Abhydrolase_3"/>
    <property type="match status" value="1"/>
</dbReference>
<dbReference type="PANTHER" id="PTHR48081">
    <property type="entry name" value="AB HYDROLASE SUPERFAMILY PROTEIN C4A8.06C"/>
    <property type="match status" value="1"/>
</dbReference>
<keyword evidence="1" id="KW-0378">Hydrolase</keyword>
<organism evidence="3">
    <name type="scientific">Mucochytrium quahogii</name>
    <dbReference type="NCBI Taxonomy" id="96639"/>
    <lineage>
        <taxon>Eukaryota</taxon>
        <taxon>Sar</taxon>
        <taxon>Stramenopiles</taxon>
        <taxon>Bigyra</taxon>
        <taxon>Labyrinthulomycetes</taxon>
        <taxon>Thraustochytrida</taxon>
        <taxon>Thraustochytriidae</taxon>
        <taxon>Mucochytrium</taxon>
    </lineage>
</organism>
<dbReference type="InterPro" id="IPR050300">
    <property type="entry name" value="GDXG_lipolytic_enzyme"/>
</dbReference>
<dbReference type="AlphaFoldDB" id="A0A7S2W6D8"/>
<accession>A0A7S2W6D8</accession>